<protein>
    <submittedName>
        <fullName evidence="1">Uncharacterized protein</fullName>
    </submittedName>
</protein>
<dbReference type="EMBL" id="CM046118">
    <property type="protein sequence ID" value="KAI8437969.1"/>
    <property type="molecule type" value="Genomic_DNA"/>
</dbReference>
<feature type="non-terminal residue" evidence="1">
    <location>
        <position position="664"/>
    </location>
</feature>
<accession>A0ACC0KNC5</accession>
<sequence>MFEHAFAVWSVVSPAQLALGMVCETTSFSSCLPAPSCSMSNEEGRSSFPAVEMVERRKTEPKKNTRKENIPSNSPKEENLEQSNTSMLFKGNEADNFKMKETSSTHSSSIIENSPDRSVQFDLNTLPLYSQISKTAQMIDEESKDTQKTLTSEKDQKTRSRDSSSDSSSSSSSSSSTSSKSSSSSSSSSSRISCNDTVNKHAQVSSILGEPSTSFEGTRQVSDESLRASNTTVNHQPLNDSEESDVDLSDTDPTYSPNRSRSPLRRNSTIRSSSSDSNEFNNDTPETTKKSRKRQRDSSKWKQNIAKSLRNSGKAYISNTTKREVPGRCIKSACNCHLKCSENINEAGRIQLFQSYWALSDIELQRSYIKTCMMEIKPKYKYTNASRPRLPNNAFYFTVDSEKIRVCKTFFINTLSISDRQIRTVKMKTDTQGFLEKDKRGKHVVRKSVDPVLVQYIKAHINSIPRIESHYLRAATSREYISGGKTIMDLWKDFDKYQREAGNPTCEYWLYYEIFVNQFNISFFQPKKDRCDLCLEYELANSNRKEELKEKYDTHLKEKEMCRNEKRIDRQNVDDIHICAVYDLQAVMQCPCGESSSFFYKSKLNCLNFTIVVLSKKNDTNNTSKKRKKSSTTQDSEEIGAYSDVFCYFWDETQGKRGANEIGS</sequence>
<keyword evidence="2" id="KW-1185">Reference proteome</keyword>
<name>A0ACC0KNC5_CHOFU</name>
<evidence type="ECO:0000313" key="1">
    <source>
        <dbReference type="EMBL" id="KAI8437969.1"/>
    </source>
</evidence>
<comment type="caution">
    <text evidence="1">The sequence shown here is derived from an EMBL/GenBank/DDBJ whole genome shotgun (WGS) entry which is preliminary data.</text>
</comment>
<reference evidence="1 2" key="1">
    <citation type="journal article" date="2022" name="Genome Biol. Evol.">
        <title>The Spruce Budworm Genome: Reconstructing the Evolutionary History of Antifreeze Proteins.</title>
        <authorList>
            <person name="Beliveau C."/>
            <person name="Gagne P."/>
            <person name="Picq S."/>
            <person name="Vernygora O."/>
            <person name="Keeling C.I."/>
            <person name="Pinkney K."/>
            <person name="Doucet D."/>
            <person name="Wen F."/>
            <person name="Johnston J.S."/>
            <person name="Maaroufi H."/>
            <person name="Boyle B."/>
            <person name="Laroche J."/>
            <person name="Dewar K."/>
            <person name="Juretic N."/>
            <person name="Blackburn G."/>
            <person name="Nisole A."/>
            <person name="Brunet B."/>
            <person name="Brandao M."/>
            <person name="Lumley L."/>
            <person name="Duan J."/>
            <person name="Quan G."/>
            <person name="Lucarotti C.J."/>
            <person name="Roe A.D."/>
            <person name="Sperling F.A.H."/>
            <person name="Levesque R.C."/>
            <person name="Cusson M."/>
        </authorList>
    </citation>
    <scope>NUCLEOTIDE SEQUENCE [LARGE SCALE GENOMIC DNA]</scope>
    <source>
        <strain evidence="1">Glfc:IPQL:Cfum</strain>
    </source>
</reference>
<dbReference type="Proteomes" id="UP001064048">
    <property type="component" value="Chromosome 18"/>
</dbReference>
<evidence type="ECO:0000313" key="2">
    <source>
        <dbReference type="Proteomes" id="UP001064048"/>
    </source>
</evidence>
<organism evidence="1 2">
    <name type="scientific">Choristoneura fumiferana</name>
    <name type="common">Spruce budworm moth</name>
    <name type="synonym">Archips fumiferana</name>
    <dbReference type="NCBI Taxonomy" id="7141"/>
    <lineage>
        <taxon>Eukaryota</taxon>
        <taxon>Metazoa</taxon>
        <taxon>Ecdysozoa</taxon>
        <taxon>Arthropoda</taxon>
        <taxon>Hexapoda</taxon>
        <taxon>Insecta</taxon>
        <taxon>Pterygota</taxon>
        <taxon>Neoptera</taxon>
        <taxon>Endopterygota</taxon>
        <taxon>Lepidoptera</taxon>
        <taxon>Glossata</taxon>
        <taxon>Ditrysia</taxon>
        <taxon>Tortricoidea</taxon>
        <taxon>Tortricidae</taxon>
        <taxon>Tortricinae</taxon>
        <taxon>Choristoneura</taxon>
    </lineage>
</organism>
<proteinExistence type="predicted"/>
<gene>
    <name evidence="1" type="ORF">MSG28_010631</name>
</gene>